<dbReference type="Proteomes" id="UP000612055">
    <property type="component" value="Unassembled WGS sequence"/>
</dbReference>
<protein>
    <recommendedName>
        <fullName evidence="5">SHSP domain-containing protein</fullName>
    </recommendedName>
</protein>
<dbReference type="Pfam" id="PF00011">
    <property type="entry name" value="HSP20"/>
    <property type="match status" value="1"/>
</dbReference>
<accession>A0A836BWV5</accession>
<comment type="similarity">
    <text evidence="2 3">Belongs to the small heat shock protein (HSP20) family.</text>
</comment>
<evidence type="ECO:0000256" key="3">
    <source>
        <dbReference type="RuleBase" id="RU003616"/>
    </source>
</evidence>
<feature type="region of interest" description="Disordered" evidence="4">
    <location>
        <begin position="373"/>
        <end position="392"/>
    </location>
</feature>
<feature type="region of interest" description="Disordered" evidence="4">
    <location>
        <begin position="484"/>
        <end position="547"/>
    </location>
</feature>
<proteinExistence type="inferred from homology"/>
<name>A0A836BWV5_9CHLO</name>
<evidence type="ECO:0000313" key="6">
    <source>
        <dbReference type="EMBL" id="KAG2490543.1"/>
    </source>
</evidence>
<feature type="region of interest" description="Disordered" evidence="4">
    <location>
        <begin position="57"/>
        <end position="250"/>
    </location>
</feature>
<organism evidence="6 7">
    <name type="scientific">Edaphochlamys debaryana</name>
    <dbReference type="NCBI Taxonomy" id="47281"/>
    <lineage>
        <taxon>Eukaryota</taxon>
        <taxon>Viridiplantae</taxon>
        <taxon>Chlorophyta</taxon>
        <taxon>core chlorophytes</taxon>
        <taxon>Chlorophyceae</taxon>
        <taxon>CS clade</taxon>
        <taxon>Chlamydomonadales</taxon>
        <taxon>Chlamydomonadales incertae sedis</taxon>
        <taxon>Edaphochlamys</taxon>
    </lineage>
</organism>
<feature type="compositionally biased region" description="Gly residues" evidence="4">
    <location>
        <begin position="484"/>
        <end position="499"/>
    </location>
</feature>
<reference evidence="6" key="1">
    <citation type="journal article" date="2020" name="bioRxiv">
        <title>Comparative genomics of Chlamydomonas.</title>
        <authorList>
            <person name="Craig R.J."/>
            <person name="Hasan A.R."/>
            <person name="Ness R.W."/>
            <person name="Keightley P.D."/>
        </authorList>
    </citation>
    <scope>NUCLEOTIDE SEQUENCE</scope>
    <source>
        <strain evidence="6">CCAP 11/70</strain>
    </source>
</reference>
<comment type="caution">
    <text evidence="6">The sequence shown here is derived from an EMBL/GenBank/DDBJ whole genome shotgun (WGS) entry which is preliminary data.</text>
</comment>
<feature type="compositionally biased region" description="Acidic residues" evidence="4">
    <location>
        <begin position="60"/>
        <end position="71"/>
    </location>
</feature>
<feature type="compositionally biased region" description="Acidic residues" evidence="4">
    <location>
        <begin position="152"/>
        <end position="199"/>
    </location>
</feature>
<feature type="compositionally biased region" description="Pro residues" evidence="4">
    <location>
        <begin position="514"/>
        <end position="524"/>
    </location>
</feature>
<feature type="compositionally biased region" description="Gly residues" evidence="4">
    <location>
        <begin position="239"/>
        <end position="250"/>
    </location>
</feature>
<evidence type="ECO:0000259" key="5">
    <source>
        <dbReference type="PROSITE" id="PS01031"/>
    </source>
</evidence>
<dbReference type="OrthoDB" id="1431247at2759"/>
<sequence length="547" mass="54114">MSPKPPRSAGAAAQAPGVRLASDGSAGGRRRSWGSALSRLALTLVDPLGLFTRGRRDAAAADEDADVDMDEQLMPGGGGAGAGAGGVGEEDARQAGEWRGLAAGADAALAGAGGGGRGVGGGGEESELSSEEMAAAVGGGVAEGAGGGSSGYEEDDEAGMGEGEEGEGMLEEGGEEEEEDGFEHQEGDEEEEEAEDEEAVAQQEDAVLREEASTLRAARAAAPQPPRRRRPRPGHHAPLGGGVRVGGSRGGATKYPMDVFEDDCCYELQADVPGMCESDLVVAADAHHLTVEGTDLTVTSQASRPVQGAAAGVEGGARPPRAVRTERRRRRHFKRTFRLPHDADAAAISASLADGVLVVRLAKARGAAATSAATSAAAARPSDASAVGGGASALGRRRVRVDRLPSARVDPTVIAEATAAAAAMAEHPWPVGIQPPAAAEPAAAAGPTLPAAEAVAVSKLVAPESTAYGGGGVGVSYEAPGGTGGFSTGGDGSGSGGGEGGKEVVAEAGEMGPQSPPSSPPPRPGQAAAAAAKAPPPPATPRQVPLS</sequence>
<dbReference type="InterPro" id="IPR002068">
    <property type="entry name" value="A-crystallin/Hsp20_dom"/>
</dbReference>
<feature type="compositionally biased region" description="Gly residues" evidence="4">
    <location>
        <begin position="137"/>
        <end position="150"/>
    </location>
</feature>
<feature type="compositionally biased region" description="Low complexity" evidence="4">
    <location>
        <begin position="100"/>
        <end position="110"/>
    </location>
</feature>
<dbReference type="AlphaFoldDB" id="A0A836BWV5"/>
<gene>
    <name evidence="6" type="ORF">HYH03_010937</name>
</gene>
<dbReference type="Gene3D" id="2.60.40.790">
    <property type="match status" value="1"/>
</dbReference>
<evidence type="ECO:0000256" key="2">
    <source>
        <dbReference type="PROSITE-ProRule" id="PRU00285"/>
    </source>
</evidence>
<feature type="region of interest" description="Disordered" evidence="4">
    <location>
        <begin position="305"/>
        <end position="327"/>
    </location>
</feature>
<keyword evidence="7" id="KW-1185">Reference proteome</keyword>
<evidence type="ECO:0000256" key="4">
    <source>
        <dbReference type="SAM" id="MobiDB-lite"/>
    </source>
</evidence>
<dbReference type="InterPro" id="IPR008978">
    <property type="entry name" value="HSP20-like_chaperone"/>
</dbReference>
<dbReference type="InterPro" id="IPR031107">
    <property type="entry name" value="Small_HSP"/>
</dbReference>
<evidence type="ECO:0000256" key="1">
    <source>
        <dbReference type="ARBA" id="ARBA00023016"/>
    </source>
</evidence>
<evidence type="ECO:0000313" key="7">
    <source>
        <dbReference type="Proteomes" id="UP000612055"/>
    </source>
</evidence>
<dbReference type="SUPFAM" id="SSF49764">
    <property type="entry name" value="HSP20-like chaperones"/>
    <property type="match status" value="1"/>
</dbReference>
<dbReference type="PANTHER" id="PTHR11527">
    <property type="entry name" value="HEAT-SHOCK PROTEIN 20 FAMILY MEMBER"/>
    <property type="match status" value="1"/>
</dbReference>
<dbReference type="PROSITE" id="PS01031">
    <property type="entry name" value="SHSP"/>
    <property type="match status" value="1"/>
</dbReference>
<feature type="compositionally biased region" description="Gly residues" evidence="4">
    <location>
        <begin position="111"/>
        <end position="123"/>
    </location>
</feature>
<feature type="compositionally biased region" description="Low complexity" evidence="4">
    <location>
        <begin position="308"/>
        <end position="322"/>
    </location>
</feature>
<feature type="compositionally biased region" description="Gly residues" evidence="4">
    <location>
        <begin position="75"/>
        <end position="87"/>
    </location>
</feature>
<dbReference type="EMBL" id="JAEHOE010000060">
    <property type="protein sequence ID" value="KAG2490543.1"/>
    <property type="molecule type" value="Genomic_DNA"/>
</dbReference>
<feature type="compositionally biased region" description="Low complexity" evidence="4">
    <location>
        <begin position="373"/>
        <end position="386"/>
    </location>
</feature>
<feature type="region of interest" description="Disordered" evidence="4">
    <location>
        <begin position="1"/>
        <end position="32"/>
    </location>
</feature>
<keyword evidence="1" id="KW-0346">Stress response</keyword>
<feature type="compositionally biased region" description="Basic residues" evidence="4">
    <location>
        <begin position="226"/>
        <end position="235"/>
    </location>
</feature>
<feature type="domain" description="SHSP" evidence="5">
    <location>
        <begin position="248"/>
        <end position="378"/>
    </location>
</feature>